<dbReference type="WBParaSite" id="Hba_14748">
    <property type="protein sequence ID" value="Hba_14748"/>
    <property type="gene ID" value="Hba_14748"/>
</dbReference>
<feature type="region of interest" description="Disordered" evidence="1">
    <location>
        <begin position="1"/>
        <end position="25"/>
    </location>
</feature>
<reference evidence="3" key="1">
    <citation type="submission" date="2016-11" db="UniProtKB">
        <authorList>
            <consortium name="WormBaseParasite"/>
        </authorList>
    </citation>
    <scope>IDENTIFICATION</scope>
</reference>
<evidence type="ECO:0000256" key="1">
    <source>
        <dbReference type="SAM" id="MobiDB-lite"/>
    </source>
</evidence>
<proteinExistence type="predicted"/>
<feature type="compositionally biased region" description="Basic residues" evidence="1">
    <location>
        <begin position="7"/>
        <end position="20"/>
    </location>
</feature>
<sequence>MEQFSHCTRRTAPRGTRFNRRTKDETFQQYDEPGFHYDKSEQFNCALISLPTMRKKLCTKTSSSSPIVSV</sequence>
<organism evidence="2 3">
    <name type="scientific">Heterorhabditis bacteriophora</name>
    <name type="common">Entomopathogenic nematode worm</name>
    <dbReference type="NCBI Taxonomy" id="37862"/>
    <lineage>
        <taxon>Eukaryota</taxon>
        <taxon>Metazoa</taxon>
        <taxon>Ecdysozoa</taxon>
        <taxon>Nematoda</taxon>
        <taxon>Chromadorea</taxon>
        <taxon>Rhabditida</taxon>
        <taxon>Rhabditina</taxon>
        <taxon>Rhabditomorpha</taxon>
        <taxon>Strongyloidea</taxon>
        <taxon>Heterorhabditidae</taxon>
        <taxon>Heterorhabditis</taxon>
    </lineage>
</organism>
<name>A0A1I7XBL0_HETBA</name>
<evidence type="ECO:0000313" key="3">
    <source>
        <dbReference type="WBParaSite" id="Hba_14748"/>
    </source>
</evidence>
<evidence type="ECO:0000313" key="2">
    <source>
        <dbReference type="Proteomes" id="UP000095283"/>
    </source>
</evidence>
<dbReference type="AlphaFoldDB" id="A0A1I7XBL0"/>
<accession>A0A1I7XBL0</accession>
<keyword evidence="2" id="KW-1185">Reference proteome</keyword>
<protein>
    <submittedName>
        <fullName evidence="3">Uncharacterized protein</fullName>
    </submittedName>
</protein>
<dbReference type="Proteomes" id="UP000095283">
    <property type="component" value="Unplaced"/>
</dbReference>